<gene>
    <name evidence="1" type="ORF">Pmar_PMAR004227</name>
</gene>
<dbReference type="GeneID" id="9058912"/>
<name>C5LPN3_PERM5</name>
<evidence type="ECO:0000313" key="2">
    <source>
        <dbReference type="Proteomes" id="UP000007800"/>
    </source>
</evidence>
<dbReference type="AlphaFoldDB" id="C5LPN3"/>
<dbReference type="Proteomes" id="UP000007800">
    <property type="component" value="Unassembled WGS sequence"/>
</dbReference>
<accession>C5LPN3</accession>
<organism evidence="2">
    <name type="scientific">Perkinsus marinus (strain ATCC 50983 / TXsc)</name>
    <dbReference type="NCBI Taxonomy" id="423536"/>
    <lineage>
        <taxon>Eukaryota</taxon>
        <taxon>Sar</taxon>
        <taxon>Alveolata</taxon>
        <taxon>Perkinsozoa</taxon>
        <taxon>Perkinsea</taxon>
        <taxon>Perkinsida</taxon>
        <taxon>Perkinsidae</taxon>
        <taxon>Perkinsus</taxon>
    </lineage>
</organism>
<sequence>MRTAPCSLHDMAKKLKQPVCEVPAAEEPYEQLRHVDDEPPIDGGLAAAAVRNVYAERY</sequence>
<dbReference type="RefSeq" id="XP_002768635.1">
    <property type="nucleotide sequence ID" value="XM_002768589.1"/>
</dbReference>
<reference evidence="1 2" key="1">
    <citation type="submission" date="2008-07" db="EMBL/GenBank/DDBJ databases">
        <authorList>
            <person name="El-Sayed N."/>
            <person name="Caler E."/>
            <person name="Inman J."/>
            <person name="Amedeo P."/>
            <person name="Hass B."/>
            <person name="Wortman J."/>
        </authorList>
    </citation>
    <scope>NUCLEOTIDE SEQUENCE [LARGE SCALE GENOMIC DNA]</scope>
    <source>
        <strain evidence="2">ATCC 50983 / TXsc</strain>
    </source>
</reference>
<evidence type="ECO:0000313" key="1">
    <source>
        <dbReference type="EMBL" id="EER01353.1"/>
    </source>
</evidence>
<keyword evidence="2" id="KW-1185">Reference proteome</keyword>
<dbReference type="EMBL" id="GG684180">
    <property type="protein sequence ID" value="EER01353.1"/>
    <property type="molecule type" value="Genomic_DNA"/>
</dbReference>
<dbReference type="InParanoid" id="C5LPN3"/>
<feature type="non-terminal residue" evidence="1">
    <location>
        <position position="58"/>
    </location>
</feature>
<proteinExistence type="predicted"/>
<protein>
    <submittedName>
        <fullName evidence="1">Uncharacterized protein</fullName>
    </submittedName>
</protein>